<protein>
    <recommendedName>
        <fullName evidence="3">Helix-turn-helix domain-containing protein</fullName>
    </recommendedName>
</protein>
<proteinExistence type="predicted"/>
<name>A0A4Q1BZ99_9BACT</name>
<dbReference type="AlphaFoldDB" id="A0A4Q1BZ99"/>
<evidence type="ECO:0000313" key="2">
    <source>
        <dbReference type="Proteomes" id="UP000289455"/>
    </source>
</evidence>
<dbReference type="EMBL" id="SDHY01000004">
    <property type="protein sequence ID" value="RXK48857.1"/>
    <property type="molecule type" value="Genomic_DNA"/>
</dbReference>
<sequence>MENKKNKTKGIWIPEEIMVDKKLDWTNKALLSEIYSLCKLPDGCIASDNHFGKLLGIGRSSVNKRVNKLEELGYFTSENINKGKLCIGRIITKGSSFKKHTLVPEAENGSSDTKQEVVLKVDERSSVENTINTPTNSFSLIQETIQYTGETKISGITMNQFYTQRYEEIVNELVNKSSLGEKIFDYTFPENLDMFKYSVDENEYKIIFPLLTELIKIEKYI</sequence>
<keyword evidence="2" id="KW-1185">Reference proteome</keyword>
<evidence type="ECO:0008006" key="3">
    <source>
        <dbReference type="Google" id="ProtNLM"/>
    </source>
</evidence>
<gene>
    <name evidence="1" type="ORF">ESB04_07845</name>
</gene>
<dbReference type="Proteomes" id="UP000289455">
    <property type="component" value="Unassembled WGS sequence"/>
</dbReference>
<evidence type="ECO:0000313" key="1">
    <source>
        <dbReference type="EMBL" id="RXK48857.1"/>
    </source>
</evidence>
<accession>A0A4Q1BZ99</accession>
<dbReference type="RefSeq" id="WP_129027181.1">
    <property type="nucleotide sequence ID" value="NZ_SDHY01000004.1"/>
</dbReference>
<reference evidence="1 2" key="1">
    <citation type="submission" date="2019-01" db="EMBL/GenBank/DDBJ databases">
        <title>Cytophagaceae bacterium strain CAR-16.</title>
        <authorList>
            <person name="Chen W.-M."/>
        </authorList>
    </citation>
    <scope>NUCLEOTIDE SEQUENCE [LARGE SCALE GENOMIC DNA]</scope>
    <source>
        <strain evidence="1 2">CAR-16</strain>
    </source>
</reference>
<comment type="caution">
    <text evidence="1">The sequence shown here is derived from an EMBL/GenBank/DDBJ whole genome shotgun (WGS) entry which is preliminary data.</text>
</comment>
<dbReference type="OrthoDB" id="1428344at2"/>
<organism evidence="1 2">
    <name type="scientific">Aquirufa rosea</name>
    <dbReference type="NCBI Taxonomy" id="2509241"/>
    <lineage>
        <taxon>Bacteria</taxon>
        <taxon>Pseudomonadati</taxon>
        <taxon>Bacteroidota</taxon>
        <taxon>Cytophagia</taxon>
        <taxon>Cytophagales</taxon>
        <taxon>Flectobacillaceae</taxon>
        <taxon>Aquirufa</taxon>
    </lineage>
</organism>